<evidence type="ECO:0000313" key="1">
    <source>
        <dbReference type="EMBL" id="ABO49046.1"/>
    </source>
</evidence>
<organism evidence="1 2">
    <name type="scientific">Desulforamulus reducens (strain ATCC BAA-1160 / DSM 100696 / MI-1)</name>
    <name type="common">Desulfotomaculum reducens</name>
    <dbReference type="NCBI Taxonomy" id="349161"/>
    <lineage>
        <taxon>Bacteria</taxon>
        <taxon>Bacillati</taxon>
        <taxon>Bacillota</taxon>
        <taxon>Clostridia</taxon>
        <taxon>Eubacteriales</taxon>
        <taxon>Peptococcaceae</taxon>
        <taxon>Desulforamulus</taxon>
    </lineage>
</organism>
<dbReference type="KEGG" id="drm:Dred_0501"/>
<dbReference type="RefSeq" id="WP_011876883.1">
    <property type="nucleotide sequence ID" value="NC_009253.1"/>
</dbReference>
<sequence>MVFDIKQLTPKEQLILSLIPTGHQQAASRASLAKLTGLPEREVREIISGLVVKHGLPIGSCTEPTVGGYFIIQDEADLEVATRHLLPRARAIIRRTRALEKIAQEKFSRQLKLVLED</sequence>
<protein>
    <submittedName>
        <fullName evidence="1">Prophage Lp4 protein 11, DNA replication</fullName>
    </submittedName>
</protein>
<dbReference type="Proteomes" id="UP000001556">
    <property type="component" value="Chromosome"/>
</dbReference>
<dbReference type="STRING" id="349161.Dred_0501"/>
<proteinExistence type="predicted"/>
<dbReference type="EMBL" id="CP000612">
    <property type="protein sequence ID" value="ABO49046.1"/>
    <property type="molecule type" value="Genomic_DNA"/>
</dbReference>
<dbReference type="AlphaFoldDB" id="A4J1U3"/>
<evidence type="ECO:0000313" key="2">
    <source>
        <dbReference type="Proteomes" id="UP000001556"/>
    </source>
</evidence>
<dbReference type="eggNOG" id="ENOG50331JJ">
    <property type="taxonomic scope" value="Bacteria"/>
</dbReference>
<name>A4J1U3_DESRM</name>
<gene>
    <name evidence="1" type="ordered locus">Dred_0501</name>
</gene>
<keyword evidence="2" id="KW-1185">Reference proteome</keyword>
<dbReference type="OrthoDB" id="1787339at2"/>
<accession>A4J1U3</accession>
<reference evidence="1 2" key="1">
    <citation type="submission" date="2007-03" db="EMBL/GenBank/DDBJ databases">
        <title>Complete sequence of Desulfotomaculum reducens MI-1.</title>
        <authorList>
            <consortium name="US DOE Joint Genome Institute"/>
            <person name="Copeland A."/>
            <person name="Lucas S."/>
            <person name="Lapidus A."/>
            <person name="Barry K."/>
            <person name="Detter J.C."/>
            <person name="Glavina del Rio T."/>
            <person name="Hammon N."/>
            <person name="Israni S."/>
            <person name="Dalin E."/>
            <person name="Tice H."/>
            <person name="Pitluck S."/>
            <person name="Sims D."/>
            <person name="Brettin T."/>
            <person name="Bruce D."/>
            <person name="Han C."/>
            <person name="Tapia R."/>
            <person name="Schmutz J."/>
            <person name="Larimer F."/>
            <person name="Land M."/>
            <person name="Hauser L."/>
            <person name="Kyrpides N."/>
            <person name="Kim E."/>
            <person name="Tebo B.M."/>
            <person name="Richardson P."/>
        </authorList>
    </citation>
    <scope>NUCLEOTIDE SEQUENCE [LARGE SCALE GENOMIC DNA]</scope>
    <source>
        <strain evidence="1 2">MI-1</strain>
    </source>
</reference>
<dbReference type="HOGENOM" id="CLU_2080999_0_0_9"/>